<dbReference type="PANTHER" id="PTHR21405">
    <property type="entry name" value="CDNA SEQUENCE BC021608"/>
    <property type="match status" value="1"/>
</dbReference>
<sequence length="239" mass="27197">MSQLSKNDQFVLFCLFPKEKIEKVEKESPQVICAHLDGGLHYSIDQGNLSNAQRREIEIIQGLESKSINYKKALEEMDALIEQNSEYASAYNNRAQLKRLLYLEKKESGSEITVSLDSIDTDLGRAIDLAQKDIQKTNGPHTYLARHVAAQAYTQKGWVVLTRIQVARATKSSHEENHNDITVIGKDDSWELEEEASRWLHLGGEYGNEYAQRAAALVNPYAKLCGQMVERALHHEYKY</sequence>
<feature type="coiled-coil region" evidence="2">
    <location>
        <begin position="63"/>
        <end position="90"/>
    </location>
</feature>
<reference evidence="3 4" key="1">
    <citation type="submission" date="2019-09" db="EMBL/GenBank/DDBJ databases">
        <authorList>
            <person name="Brejova B."/>
        </authorList>
    </citation>
    <scope>NUCLEOTIDE SEQUENCE [LARGE SCALE GENOMIC DNA]</scope>
</reference>
<dbReference type="RefSeq" id="XP_031855595.1">
    <property type="nucleotide sequence ID" value="XM_031999704.1"/>
</dbReference>
<name>A0A5E8C0D9_9ASCO</name>
<dbReference type="AlphaFoldDB" id="A0A5E8C0D9"/>
<dbReference type="GeneID" id="43583804"/>
<evidence type="ECO:0000313" key="4">
    <source>
        <dbReference type="Proteomes" id="UP000398389"/>
    </source>
</evidence>
<evidence type="ECO:0000256" key="1">
    <source>
        <dbReference type="ARBA" id="ARBA00006995"/>
    </source>
</evidence>
<dbReference type="GO" id="GO:0006570">
    <property type="term" value="P:tyrosine metabolic process"/>
    <property type="evidence" value="ECO:0007669"/>
    <property type="project" value="TreeGrafter"/>
</dbReference>
<evidence type="ECO:0000313" key="3">
    <source>
        <dbReference type="EMBL" id="VVT56345.1"/>
    </source>
</evidence>
<keyword evidence="4" id="KW-1185">Reference proteome</keyword>
<dbReference type="Proteomes" id="UP000398389">
    <property type="component" value="Unassembled WGS sequence"/>
</dbReference>
<dbReference type="EMBL" id="CABVLU010000004">
    <property type="protein sequence ID" value="VVT56345.1"/>
    <property type="molecule type" value="Genomic_DNA"/>
</dbReference>
<evidence type="ECO:0000256" key="2">
    <source>
        <dbReference type="SAM" id="Coils"/>
    </source>
</evidence>
<dbReference type="OrthoDB" id="539634at2759"/>
<protein>
    <submittedName>
        <fullName evidence="3">Uncharacterized protein</fullName>
    </submittedName>
</protein>
<comment type="similarity">
    <text evidence="1">Belongs to the TTC36 family.</text>
</comment>
<dbReference type="PANTHER" id="PTHR21405:SF0">
    <property type="entry name" value="TETRATRICOPEPTIDE REPEAT PROTEIN 36"/>
    <property type="match status" value="1"/>
</dbReference>
<keyword evidence="2" id="KW-0175">Coiled coil</keyword>
<organism evidence="3 4">
    <name type="scientific">Magnusiomyces paraingens</name>
    <dbReference type="NCBI Taxonomy" id="2606893"/>
    <lineage>
        <taxon>Eukaryota</taxon>
        <taxon>Fungi</taxon>
        <taxon>Dikarya</taxon>
        <taxon>Ascomycota</taxon>
        <taxon>Saccharomycotina</taxon>
        <taxon>Dipodascomycetes</taxon>
        <taxon>Dipodascales</taxon>
        <taxon>Dipodascaceae</taxon>
        <taxon>Magnusiomyces</taxon>
    </lineage>
</organism>
<gene>
    <name evidence="3" type="ORF">SAPINGB_P004989</name>
</gene>
<proteinExistence type="inferred from homology"/>
<accession>A0A5E8C0D9</accession>
<dbReference type="InterPro" id="IPR038906">
    <property type="entry name" value="TTC36"/>
</dbReference>